<feature type="domain" description="RNA 2-O ribose methyltransferase substrate binding" evidence="4">
    <location>
        <begin position="66"/>
        <end position="142"/>
    </location>
</feature>
<dbReference type="InterPro" id="IPR013123">
    <property type="entry name" value="SpoU_subst-bd"/>
</dbReference>
<dbReference type="SMART" id="SM00967">
    <property type="entry name" value="SpoU_sub_bind"/>
    <property type="match status" value="1"/>
</dbReference>
<dbReference type="PANTHER" id="PTHR46429:SF1">
    <property type="entry name" value="23S RRNA (GUANOSINE-2'-O-)-METHYLTRANSFERASE RLMB"/>
    <property type="match status" value="1"/>
</dbReference>
<accession>M1WS56</accession>
<evidence type="ECO:0000256" key="3">
    <source>
        <dbReference type="ARBA" id="ARBA00022679"/>
    </source>
</evidence>
<evidence type="ECO:0000313" key="5">
    <source>
        <dbReference type="EMBL" id="CCH67249.1"/>
    </source>
</evidence>
<dbReference type="GO" id="GO:0006396">
    <property type="term" value="P:RNA processing"/>
    <property type="evidence" value="ECO:0007669"/>
    <property type="project" value="InterPro"/>
</dbReference>
<dbReference type="Gene3D" id="3.40.1280.10">
    <property type="match status" value="1"/>
</dbReference>
<dbReference type="Gene3D" id="3.30.1330.30">
    <property type="match status" value="1"/>
</dbReference>
<dbReference type="GO" id="GO:0008173">
    <property type="term" value="F:RNA methyltransferase activity"/>
    <property type="evidence" value="ECO:0007669"/>
    <property type="project" value="InterPro"/>
</dbReference>
<keyword evidence="6" id="KW-1185">Reference proteome</keyword>
<dbReference type="InterPro" id="IPR001537">
    <property type="entry name" value="SpoU_MeTrfase"/>
</dbReference>
<organism evidence="5 6">
    <name type="scientific">Richelia intracellularis HH01</name>
    <dbReference type="NCBI Taxonomy" id="1165094"/>
    <lineage>
        <taxon>Bacteria</taxon>
        <taxon>Bacillati</taxon>
        <taxon>Cyanobacteriota</taxon>
        <taxon>Cyanophyceae</taxon>
        <taxon>Nostocales</taxon>
        <taxon>Nostocaceae</taxon>
        <taxon>Richelia</taxon>
    </lineage>
</organism>
<dbReference type="InterPro" id="IPR029026">
    <property type="entry name" value="tRNA_m1G_MTases_N"/>
</dbReference>
<dbReference type="FunFam" id="3.40.1280.10:FF:000008">
    <property type="entry name" value="Group 3 RNA methyltransferase TrmH"/>
    <property type="match status" value="1"/>
</dbReference>
<reference evidence="5 6" key="1">
    <citation type="submission" date="2012-05" db="EMBL/GenBank/DDBJ databases">
        <authorList>
            <person name="Hilton J."/>
        </authorList>
    </citation>
    <scope>NUCLEOTIDE SEQUENCE [LARGE SCALE GENOMIC DNA]</scope>
    <source>
        <strain evidence="5 6">HH01</strain>
    </source>
</reference>
<dbReference type="InterPro" id="IPR029064">
    <property type="entry name" value="Ribosomal_eL30-like_sf"/>
</dbReference>
<evidence type="ECO:0000256" key="1">
    <source>
        <dbReference type="ARBA" id="ARBA00007228"/>
    </source>
</evidence>
<name>M1WS56_9NOST</name>
<comment type="caution">
    <text evidence="5">The sequence shown here is derived from an EMBL/GenBank/DDBJ whole genome shotgun (WGS) entry which is preliminary data.</text>
</comment>
<dbReference type="Proteomes" id="UP000053051">
    <property type="component" value="Unassembled WGS sequence"/>
</dbReference>
<dbReference type="AlphaFoldDB" id="M1WS56"/>
<dbReference type="RefSeq" id="WP_008233545.1">
    <property type="nucleotide sequence ID" value="NZ_CAIY01000039.1"/>
</dbReference>
<dbReference type="Pfam" id="PF08032">
    <property type="entry name" value="SpoU_sub_bind"/>
    <property type="match status" value="1"/>
</dbReference>
<dbReference type="InterPro" id="IPR004441">
    <property type="entry name" value="rRNA_MeTrfase_TrmH"/>
</dbReference>
<evidence type="ECO:0000313" key="6">
    <source>
        <dbReference type="Proteomes" id="UP000053051"/>
    </source>
</evidence>
<dbReference type="Pfam" id="PF00588">
    <property type="entry name" value="SpoU_methylase"/>
    <property type="match status" value="1"/>
</dbReference>
<dbReference type="GO" id="GO:0032259">
    <property type="term" value="P:methylation"/>
    <property type="evidence" value="ECO:0007669"/>
    <property type="project" value="UniProtKB-KW"/>
</dbReference>
<sequence length="322" mass="35655">MNSKTKKIHISQGVDSRIPLKIRGKRIIGSAIRKSDHNKNIHKDNGKERNHNYCPELTSKTTTSDLIYGRHSVLTALENGRSLNRIWVTYKLKYDPRFHSLILKAKENGAVVDEVEHKRLDKITEWENHQGIAAQVAPYGYIDLCELLEKSKSVPEPVIIVAEGINDPHNLGAIIRTAEAIGAQGLVIPQRRASGITSTVIKVATGALEYFPVARVVNLQRALEDLKASGFWIYGTAANAHGAIHSVNFNGPVVLVIGSEGEGLSMLTQRTCDELVSIPLQGKTPSLNASVATGMALYEIYRQRWKNTLHLDKLQTVSWKNS</sequence>
<reference evidence="6" key="2">
    <citation type="submission" date="2016-01" db="EMBL/GenBank/DDBJ databases">
        <title>Diatom-associated endosymboitic cyanobacterium lacks core nitrogen metabolism enzymes.</title>
        <authorList>
            <person name="Hilton J.A."/>
            <person name="Foster R.A."/>
            <person name="Tripp H.J."/>
            <person name="Carter B.J."/>
            <person name="Zehr J.P."/>
            <person name="Villareal T.A."/>
        </authorList>
    </citation>
    <scope>NUCLEOTIDE SEQUENCE [LARGE SCALE GENOMIC DNA]</scope>
    <source>
        <strain evidence="6">HH01</strain>
    </source>
</reference>
<keyword evidence="2 5" id="KW-0489">Methyltransferase</keyword>
<dbReference type="CDD" id="cd18103">
    <property type="entry name" value="SpoU-like_RlmB"/>
    <property type="match status" value="1"/>
</dbReference>
<dbReference type="InterPro" id="IPR029028">
    <property type="entry name" value="Alpha/beta_knot_MTases"/>
</dbReference>
<dbReference type="EMBL" id="CAIY01000039">
    <property type="protein sequence ID" value="CCH67249.1"/>
    <property type="molecule type" value="Genomic_DNA"/>
</dbReference>
<dbReference type="SUPFAM" id="SSF55315">
    <property type="entry name" value="L30e-like"/>
    <property type="match status" value="1"/>
</dbReference>
<dbReference type="SUPFAM" id="SSF75217">
    <property type="entry name" value="alpha/beta knot"/>
    <property type="match status" value="1"/>
</dbReference>
<dbReference type="GO" id="GO:0005829">
    <property type="term" value="C:cytosol"/>
    <property type="evidence" value="ECO:0007669"/>
    <property type="project" value="TreeGrafter"/>
</dbReference>
<protein>
    <submittedName>
        <fullName evidence="5">TrmH family tRNA/rRNA methyltransferase YacO</fullName>
    </submittedName>
</protein>
<keyword evidence="3 5" id="KW-0808">Transferase</keyword>
<proteinExistence type="inferred from homology"/>
<gene>
    <name evidence="5" type="ORF">RINTHH_10940</name>
</gene>
<dbReference type="STRING" id="1165094.RINTHH_10940"/>
<dbReference type="OrthoDB" id="9794400at2"/>
<evidence type="ECO:0000256" key="2">
    <source>
        <dbReference type="ARBA" id="ARBA00022603"/>
    </source>
</evidence>
<comment type="similarity">
    <text evidence="1">Belongs to the class IV-like SAM-binding methyltransferase superfamily. RNA methyltransferase TrmH family.</text>
</comment>
<dbReference type="NCBIfam" id="TIGR00186">
    <property type="entry name" value="rRNA_methyl_3"/>
    <property type="match status" value="1"/>
</dbReference>
<dbReference type="GO" id="GO:0003723">
    <property type="term" value="F:RNA binding"/>
    <property type="evidence" value="ECO:0007669"/>
    <property type="project" value="InterPro"/>
</dbReference>
<evidence type="ECO:0000259" key="4">
    <source>
        <dbReference type="SMART" id="SM00967"/>
    </source>
</evidence>
<dbReference type="PANTHER" id="PTHR46429">
    <property type="entry name" value="23S RRNA (GUANOSINE-2'-O-)-METHYLTRANSFERASE RLMB"/>
    <property type="match status" value="1"/>
</dbReference>